<dbReference type="AlphaFoldDB" id="A0A9K3D3J4"/>
<feature type="chain" id="PRO_5039892971" evidence="1">
    <location>
        <begin position="17"/>
        <end position="32"/>
    </location>
</feature>
<keyword evidence="1" id="KW-0732">Signal</keyword>
<dbReference type="EMBL" id="BDIP01004042">
    <property type="protein sequence ID" value="GIQ88404.1"/>
    <property type="molecule type" value="Genomic_DNA"/>
</dbReference>
<keyword evidence="3" id="KW-1185">Reference proteome</keyword>
<feature type="signal peptide" evidence="1">
    <location>
        <begin position="1"/>
        <end position="16"/>
    </location>
</feature>
<dbReference type="Proteomes" id="UP000265618">
    <property type="component" value="Unassembled WGS sequence"/>
</dbReference>
<feature type="non-terminal residue" evidence="2">
    <location>
        <position position="32"/>
    </location>
</feature>
<comment type="caution">
    <text evidence="2">The sequence shown here is derived from an EMBL/GenBank/DDBJ whole genome shotgun (WGS) entry which is preliminary data.</text>
</comment>
<name>A0A9K3D3J4_9EUKA</name>
<sequence>MVLLELLRSIAVGAAAGVISETVSYKCTHPFQ</sequence>
<protein>
    <submittedName>
        <fullName evidence="2">Uncharacterized protein</fullName>
    </submittedName>
</protein>
<reference evidence="2 3" key="1">
    <citation type="journal article" date="2018" name="PLoS ONE">
        <title>The draft genome of Kipferlia bialata reveals reductive genome evolution in fornicate parasites.</title>
        <authorList>
            <person name="Tanifuji G."/>
            <person name="Takabayashi S."/>
            <person name="Kume K."/>
            <person name="Takagi M."/>
            <person name="Nakayama T."/>
            <person name="Kamikawa R."/>
            <person name="Inagaki Y."/>
            <person name="Hashimoto T."/>
        </authorList>
    </citation>
    <scope>NUCLEOTIDE SEQUENCE [LARGE SCALE GENOMIC DNA]</scope>
    <source>
        <strain evidence="2">NY0173</strain>
    </source>
</reference>
<proteinExistence type="predicted"/>
<evidence type="ECO:0000256" key="1">
    <source>
        <dbReference type="SAM" id="SignalP"/>
    </source>
</evidence>
<evidence type="ECO:0000313" key="2">
    <source>
        <dbReference type="EMBL" id="GIQ88404.1"/>
    </source>
</evidence>
<organism evidence="2 3">
    <name type="scientific">Kipferlia bialata</name>
    <dbReference type="NCBI Taxonomy" id="797122"/>
    <lineage>
        <taxon>Eukaryota</taxon>
        <taxon>Metamonada</taxon>
        <taxon>Carpediemonas-like organisms</taxon>
        <taxon>Kipferlia</taxon>
    </lineage>
</organism>
<gene>
    <name evidence="2" type="ORF">KIPB_010647</name>
</gene>
<accession>A0A9K3D3J4</accession>
<evidence type="ECO:0000313" key="3">
    <source>
        <dbReference type="Proteomes" id="UP000265618"/>
    </source>
</evidence>